<proteinExistence type="predicted"/>
<name>A0AA86S413_9EUKA</name>
<dbReference type="Proteomes" id="UP001642409">
    <property type="component" value="Unassembled WGS sequence"/>
</dbReference>
<evidence type="ECO:0000313" key="2">
    <source>
        <dbReference type="EMBL" id="CAL6028891.1"/>
    </source>
</evidence>
<keyword evidence="3" id="KW-1185">Reference proteome</keyword>
<dbReference type="AlphaFoldDB" id="A0AA86S413"/>
<sequence>MKQWHDSRKLTAYTLLCLQTAISKKKATTPAQAAPATTSQTSPLSRSAWSLSFTNAFAQWSARSCMFFISSLLTVELEQLNDILYYGIISISLSGFSGVKNVLILSFCVRIICFCEGSLTYQLTCTKPHLQQMYCKQLLLNGSIDYISGLRTLNYDNQKKTVAKSLENRTQSVNKQDFCPSSGIYRSIATYNQHFSFYIILNNSFLTLSRIAQCLKQFKQHNIVIKLHYIGTNYYIV</sequence>
<dbReference type="EMBL" id="CAXDID020000108">
    <property type="protein sequence ID" value="CAL6028891.1"/>
    <property type="molecule type" value="Genomic_DNA"/>
</dbReference>
<organism evidence="1">
    <name type="scientific">Hexamita inflata</name>
    <dbReference type="NCBI Taxonomy" id="28002"/>
    <lineage>
        <taxon>Eukaryota</taxon>
        <taxon>Metamonada</taxon>
        <taxon>Diplomonadida</taxon>
        <taxon>Hexamitidae</taxon>
        <taxon>Hexamitinae</taxon>
        <taxon>Hexamita</taxon>
    </lineage>
</organism>
<reference evidence="2 3" key="2">
    <citation type="submission" date="2024-07" db="EMBL/GenBank/DDBJ databases">
        <authorList>
            <person name="Akdeniz Z."/>
        </authorList>
    </citation>
    <scope>NUCLEOTIDE SEQUENCE [LARGE SCALE GENOMIC DNA]</scope>
</reference>
<protein>
    <submittedName>
        <fullName evidence="2">Hypothetical_protein</fullName>
    </submittedName>
</protein>
<gene>
    <name evidence="2" type="ORF">HINF_LOCUS32027</name>
    <name evidence="1" type="ORF">HINF_LOCUS65290</name>
</gene>
<comment type="caution">
    <text evidence="1">The sequence shown here is derived from an EMBL/GenBank/DDBJ whole genome shotgun (WGS) entry which is preliminary data.</text>
</comment>
<dbReference type="EMBL" id="CATOUU010001179">
    <property type="protein sequence ID" value="CAI9977645.1"/>
    <property type="molecule type" value="Genomic_DNA"/>
</dbReference>
<evidence type="ECO:0000313" key="3">
    <source>
        <dbReference type="Proteomes" id="UP001642409"/>
    </source>
</evidence>
<evidence type="ECO:0000313" key="1">
    <source>
        <dbReference type="EMBL" id="CAI9977645.1"/>
    </source>
</evidence>
<reference evidence="1" key="1">
    <citation type="submission" date="2023-06" db="EMBL/GenBank/DDBJ databases">
        <authorList>
            <person name="Kurt Z."/>
        </authorList>
    </citation>
    <scope>NUCLEOTIDE SEQUENCE</scope>
</reference>
<accession>A0AA86S413</accession>